<keyword evidence="1" id="KW-0812">Transmembrane</keyword>
<proteinExistence type="predicted"/>
<organism evidence="2 3">
    <name type="scientific">Falsibacillus pallidus</name>
    <dbReference type="NCBI Taxonomy" id="493781"/>
    <lineage>
        <taxon>Bacteria</taxon>
        <taxon>Bacillati</taxon>
        <taxon>Bacillota</taxon>
        <taxon>Bacilli</taxon>
        <taxon>Bacillales</taxon>
        <taxon>Bacillaceae</taxon>
        <taxon>Falsibacillus</taxon>
    </lineage>
</organism>
<dbReference type="Proteomes" id="UP000255326">
    <property type="component" value="Unassembled WGS sequence"/>
</dbReference>
<name>A0A370GVM6_9BACI</name>
<comment type="caution">
    <text evidence="2">The sequence shown here is derived from an EMBL/GenBank/DDBJ whole genome shotgun (WGS) entry which is preliminary data.</text>
</comment>
<evidence type="ECO:0000313" key="2">
    <source>
        <dbReference type="EMBL" id="RDI47728.1"/>
    </source>
</evidence>
<dbReference type="RefSeq" id="WP_114743935.1">
    <property type="nucleotide sequence ID" value="NZ_QQAY01000001.1"/>
</dbReference>
<evidence type="ECO:0000256" key="1">
    <source>
        <dbReference type="SAM" id="Phobius"/>
    </source>
</evidence>
<sequence length="52" mass="5701">MIASILIGLLIFGYAGFTLYKFIKKSKEGVCGTCSLKKSCNSKCSAFQDETR</sequence>
<accession>A0A370GVM6</accession>
<evidence type="ECO:0000313" key="3">
    <source>
        <dbReference type="Proteomes" id="UP000255326"/>
    </source>
</evidence>
<protein>
    <submittedName>
        <fullName evidence="2">Attachment p12 family protein</fullName>
    </submittedName>
</protein>
<keyword evidence="3" id="KW-1185">Reference proteome</keyword>
<keyword evidence="1" id="KW-1133">Transmembrane helix</keyword>
<dbReference type="Pfam" id="PF12669">
    <property type="entry name" value="FeoB_associated"/>
    <property type="match status" value="1"/>
</dbReference>
<dbReference type="OrthoDB" id="2326035at2"/>
<gene>
    <name evidence="2" type="ORF">DFR59_101390</name>
</gene>
<dbReference type="EMBL" id="QQAY01000001">
    <property type="protein sequence ID" value="RDI47728.1"/>
    <property type="molecule type" value="Genomic_DNA"/>
</dbReference>
<reference evidence="2 3" key="1">
    <citation type="submission" date="2018-07" db="EMBL/GenBank/DDBJ databases">
        <title>Genomic Encyclopedia of Type Strains, Phase IV (KMG-IV): sequencing the most valuable type-strain genomes for metagenomic binning, comparative biology and taxonomic classification.</title>
        <authorList>
            <person name="Goeker M."/>
        </authorList>
    </citation>
    <scope>NUCLEOTIDE SEQUENCE [LARGE SCALE GENOMIC DNA]</scope>
    <source>
        <strain evidence="2 3">DSM 25281</strain>
    </source>
</reference>
<keyword evidence="1" id="KW-0472">Membrane</keyword>
<dbReference type="AlphaFoldDB" id="A0A370GVM6"/>
<feature type="transmembrane region" description="Helical" evidence="1">
    <location>
        <begin position="6"/>
        <end position="23"/>
    </location>
</feature>